<reference evidence="2" key="2">
    <citation type="submission" date="2013-12" db="EMBL/GenBank/DDBJ databases">
        <title>Evolution of pathogenesis and genome organization in the Tremellales.</title>
        <authorList>
            <person name="Cuomo C."/>
            <person name="Litvintseva A."/>
            <person name="Heitman J."/>
            <person name="Chen Y."/>
            <person name="Sun S."/>
            <person name="Springer D."/>
            <person name="Dromer F."/>
            <person name="Young S."/>
            <person name="Zeng Q."/>
            <person name="Chapman S."/>
            <person name="Gujja S."/>
            <person name="Saif S."/>
            <person name="Birren B."/>
        </authorList>
    </citation>
    <scope>NUCLEOTIDE SEQUENCE [LARGE SCALE GENOMIC DNA]</scope>
    <source>
        <strain evidence="2">BCC8398</strain>
    </source>
</reference>
<reference evidence="1 2" key="1">
    <citation type="submission" date="2013-07" db="EMBL/GenBank/DDBJ databases">
        <title>The Genome Sequence of Cryptococcus heveanensis BCC8398.</title>
        <authorList>
            <consortium name="The Broad Institute Genome Sequencing Platform"/>
            <person name="Cuomo C."/>
            <person name="Litvintseva A."/>
            <person name="Chen Y."/>
            <person name="Heitman J."/>
            <person name="Sun S."/>
            <person name="Springer D."/>
            <person name="Dromer F."/>
            <person name="Young S.K."/>
            <person name="Zeng Q."/>
            <person name="Gargeya S."/>
            <person name="Fitzgerald M."/>
            <person name="Abouelleil A."/>
            <person name="Alvarado L."/>
            <person name="Berlin A.M."/>
            <person name="Chapman S.B."/>
            <person name="Dewar J."/>
            <person name="Goldberg J."/>
            <person name="Griggs A."/>
            <person name="Gujja S."/>
            <person name="Hansen M."/>
            <person name="Howarth C."/>
            <person name="Imamovic A."/>
            <person name="Larimer J."/>
            <person name="McCowan C."/>
            <person name="Murphy C."/>
            <person name="Pearson M."/>
            <person name="Priest M."/>
            <person name="Roberts A."/>
            <person name="Saif S."/>
            <person name="Shea T."/>
            <person name="Sykes S."/>
            <person name="Wortman J."/>
            <person name="Nusbaum C."/>
            <person name="Birren B."/>
        </authorList>
    </citation>
    <scope>NUCLEOTIDE SEQUENCE [LARGE SCALE GENOMIC DNA]</scope>
    <source>
        <strain evidence="1 2">BCC8398</strain>
    </source>
</reference>
<keyword evidence="2" id="KW-1185">Reference proteome</keyword>
<protein>
    <submittedName>
        <fullName evidence="1">Uncharacterized protein</fullName>
    </submittedName>
</protein>
<name>A0A1B9H1G6_9TREE</name>
<dbReference type="PANTHER" id="PTHR39214">
    <property type="entry name" value="MICROBODY (PEROXISOME) BIOGENESIS PROTEIN PEROXIN 8 (EUROFUNG)"/>
    <property type="match status" value="1"/>
</dbReference>
<dbReference type="PANTHER" id="PTHR39214:SF1">
    <property type="entry name" value="MICROBODY (PEROXISOME) BIOGENESIS PROTEIN PEROXIN 8 (EUROFUNG)"/>
    <property type="match status" value="1"/>
</dbReference>
<evidence type="ECO:0000313" key="1">
    <source>
        <dbReference type="EMBL" id="OCF37097.1"/>
    </source>
</evidence>
<dbReference type="Proteomes" id="UP000092666">
    <property type="component" value="Unassembled WGS sequence"/>
</dbReference>
<dbReference type="STRING" id="1296120.A0A1B9H1G6"/>
<dbReference type="EMBL" id="KI669493">
    <property type="protein sequence ID" value="OCF37097.1"/>
    <property type="molecule type" value="Genomic_DNA"/>
</dbReference>
<evidence type="ECO:0000313" key="2">
    <source>
        <dbReference type="Proteomes" id="UP000092666"/>
    </source>
</evidence>
<dbReference type="OrthoDB" id="2357318at2759"/>
<dbReference type="InterPro" id="IPR055334">
    <property type="entry name" value="PEX8-like"/>
</dbReference>
<gene>
    <name evidence="1" type="ORF">I316_01002</name>
</gene>
<proteinExistence type="predicted"/>
<organism evidence="1 2">
    <name type="scientific">Kwoniella heveanensis BCC8398</name>
    <dbReference type="NCBI Taxonomy" id="1296120"/>
    <lineage>
        <taxon>Eukaryota</taxon>
        <taxon>Fungi</taxon>
        <taxon>Dikarya</taxon>
        <taxon>Basidiomycota</taxon>
        <taxon>Agaricomycotina</taxon>
        <taxon>Tremellomycetes</taxon>
        <taxon>Tremellales</taxon>
        <taxon>Cryptococcaceae</taxon>
        <taxon>Kwoniella</taxon>
    </lineage>
</organism>
<accession>A0A1B9H1G6</accession>
<dbReference type="AlphaFoldDB" id="A0A1B9H1G6"/>
<sequence>MPTAKPSETLQLLPSFLQVLKSPAPITIPAPTFSGAITHFLAQLDSPYLDDFIEGLLTSTSLWSSKDIAKKDIANAVKLAVPACLLRIEEDVKGLYFPNARQKNRAREWLLNVTRVIENANGHPGEARLYILAGLLIGLDSVKSVDWGKGRRWIEEDLTYSLSNIIEGDLQTSYLREDLNLMCEVLPCIDTARLWALDIDELEDKLQSHLFALVKSEVTLDPLSAEAGVDVATTARALSRTLQVLHSGGPSSRMNAYQAMHRICTRMSAVAEDLEREFHADLSPKLDHASEWLKHKTAFFGFLLVASTMVDILLSSRAPSDISMHSSTALPSNVDLSIPILSTLSSFAYLTDSSQGGFEHYHRILYGCLDLISAFSAESDVNPPVNNGRVLADEWLLKKFWRDGEMSDAKAAFVLTAAEELVHHLSSKSVAQCLQLAERHVYRPGHQPSFEAAHAFLLALLRSAGESLDTSAPQVAFFDALLPNYLDIIAKQAKRGDITSEQFRSAYPVIVESASHRSPASVQTCLSYLSGMPDSHDVRTIRISVTPHLPASNLPTYLEDLAQIILGVAQDSEERLDLSKQAFEMVIRNLGDDVKSIGIEWWIRYRDEFEGRKREVGWLRSRL</sequence>